<feature type="transmembrane region" description="Helical" evidence="8">
    <location>
        <begin position="166"/>
        <end position="188"/>
    </location>
</feature>
<dbReference type="AlphaFoldDB" id="A0A1Q9ETH3"/>
<keyword evidence="6 8" id="KW-0472">Membrane</keyword>
<dbReference type="InterPro" id="IPR036938">
    <property type="entry name" value="PAP2/HPO_sf"/>
</dbReference>
<evidence type="ECO:0000256" key="5">
    <source>
        <dbReference type="ARBA" id="ARBA00022989"/>
    </source>
</evidence>
<keyword evidence="3" id="KW-0378">Hydrolase</keyword>
<dbReference type="GO" id="GO:0042392">
    <property type="term" value="F:sphingosine-1-phosphate phosphatase activity"/>
    <property type="evidence" value="ECO:0007669"/>
    <property type="project" value="TreeGrafter"/>
</dbReference>
<dbReference type="SMART" id="SM00014">
    <property type="entry name" value="acidPPc"/>
    <property type="match status" value="1"/>
</dbReference>
<dbReference type="PANTHER" id="PTHR14969:SF28">
    <property type="entry name" value="DIHYDROSPHINGOSINE 1-PHOSPHATE PHOSPHATASE LCB3-RELATED"/>
    <property type="match status" value="1"/>
</dbReference>
<feature type="transmembrane region" description="Helical" evidence="8">
    <location>
        <begin position="261"/>
        <end position="285"/>
    </location>
</feature>
<dbReference type="Pfam" id="PF01569">
    <property type="entry name" value="PAP2"/>
    <property type="match status" value="1"/>
</dbReference>
<feature type="domain" description="Phosphatidic acid phosphatase type 2/haloperoxidase" evidence="9">
    <location>
        <begin position="113"/>
        <end position="253"/>
    </location>
</feature>
<evidence type="ECO:0000256" key="7">
    <source>
        <dbReference type="ARBA" id="ARBA00038324"/>
    </source>
</evidence>
<dbReference type="PANTHER" id="PTHR14969">
    <property type="entry name" value="SPHINGOSINE-1-PHOSPHATE PHOSPHOHYDROLASE"/>
    <property type="match status" value="1"/>
</dbReference>
<keyword evidence="5 8" id="KW-1133">Transmembrane helix</keyword>
<dbReference type="OMA" id="GRWEYPY"/>
<evidence type="ECO:0000259" key="9">
    <source>
        <dbReference type="SMART" id="SM00014"/>
    </source>
</evidence>
<dbReference type="EMBL" id="LSRX01000073">
    <property type="protein sequence ID" value="OLQ10714.1"/>
    <property type="molecule type" value="Genomic_DNA"/>
</dbReference>
<protein>
    <submittedName>
        <fullName evidence="10">Lipid phosphate phosphatase delta</fullName>
    </submittedName>
</protein>
<keyword evidence="2 8" id="KW-0812">Transmembrane</keyword>
<feature type="transmembrane region" description="Helical" evidence="8">
    <location>
        <begin position="208"/>
        <end position="226"/>
    </location>
</feature>
<name>A0A1Q9ETH3_SYMMI</name>
<feature type="transmembrane region" description="Helical" evidence="8">
    <location>
        <begin position="238"/>
        <end position="255"/>
    </location>
</feature>
<evidence type="ECO:0000256" key="8">
    <source>
        <dbReference type="SAM" id="Phobius"/>
    </source>
</evidence>
<gene>
    <name evidence="10" type="primary">LPPD</name>
    <name evidence="10" type="ORF">AK812_SmicGene5555</name>
</gene>
<keyword evidence="4" id="KW-0256">Endoplasmic reticulum</keyword>
<dbReference type="InterPro" id="IPR000326">
    <property type="entry name" value="PAP2/HPO"/>
</dbReference>
<evidence type="ECO:0000256" key="1">
    <source>
        <dbReference type="ARBA" id="ARBA00004477"/>
    </source>
</evidence>
<reference evidence="10 11" key="1">
    <citation type="submission" date="2016-02" db="EMBL/GenBank/DDBJ databases">
        <title>Genome analysis of coral dinoflagellate symbionts highlights evolutionary adaptations to a symbiotic lifestyle.</title>
        <authorList>
            <person name="Aranda M."/>
            <person name="Li Y."/>
            <person name="Liew Y.J."/>
            <person name="Baumgarten S."/>
            <person name="Simakov O."/>
            <person name="Wilson M."/>
            <person name="Piel J."/>
            <person name="Ashoor H."/>
            <person name="Bougouffa S."/>
            <person name="Bajic V.B."/>
            <person name="Ryu T."/>
            <person name="Ravasi T."/>
            <person name="Bayer T."/>
            <person name="Micklem G."/>
            <person name="Kim H."/>
            <person name="Bhak J."/>
            <person name="Lajeunesse T.C."/>
            <person name="Voolstra C.R."/>
        </authorList>
    </citation>
    <scope>NUCLEOTIDE SEQUENCE [LARGE SCALE GENOMIC DNA]</scope>
    <source>
        <strain evidence="10 11">CCMP2467</strain>
    </source>
</reference>
<sequence length="427" mass="47187">MCLASPIGEQRNCIATVPPSGFRDSSLLQPWSFESIVVRLGSLKASDEDSAHSDCVRSHCLQPTNSWGVEAISVLETRYGQGSEGLAGTQGVRGDEILFYITALPFLFWAGELQLARQLTSFMATCIYVGNAVKDAISAPRPDWKKGVRLVSDGASDGSSTDDMEYGLPSTHTINTVCMWLYIFYFYASSTSHGDGISVYWNTWRSPALQMMFCAILIWCTFIMYGRLYLGMHSPIDVVVGFGISMVLLHVYAAVDDFIDAWMTATTAFVPAYQLAFAVVLCWTYPQGLQRTPSYNYAVYFTGVCLGVVTGVWRCPHHHSVAAAEAIKAVRGPLASTGFMLFVGRRFLVGLVVVLALRAASKEILKLLVPRVFQILGIPCSDHEAKPKEEKDPVGYNVLTPTRLLNYAVVGWTVVEPCFDLFEWLRI</sequence>
<feature type="transmembrane region" description="Helical" evidence="8">
    <location>
        <begin position="334"/>
        <end position="357"/>
    </location>
</feature>
<organism evidence="10 11">
    <name type="scientific">Symbiodinium microadriaticum</name>
    <name type="common">Dinoflagellate</name>
    <name type="synonym">Zooxanthella microadriatica</name>
    <dbReference type="NCBI Taxonomy" id="2951"/>
    <lineage>
        <taxon>Eukaryota</taxon>
        <taxon>Sar</taxon>
        <taxon>Alveolata</taxon>
        <taxon>Dinophyceae</taxon>
        <taxon>Suessiales</taxon>
        <taxon>Symbiodiniaceae</taxon>
        <taxon>Symbiodinium</taxon>
    </lineage>
</organism>
<evidence type="ECO:0000256" key="2">
    <source>
        <dbReference type="ARBA" id="ARBA00022692"/>
    </source>
</evidence>
<dbReference type="Gene3D" id="1.20.144.10">
    <property type="entry name" value="Phosphatidic acid phosphatase type 2/haloperoxidase"/>
    <property type="match status" value="1"/>
</dbReference>
<proteinExistence type="inferred from homology"/>
<dbReference type="GO" id="GO:0005789">
    <property type="term" value="C:endoplasmic reticulum membrane"/>
    <property type="evidence" value="ECO:0007669"/>
    <property type="project" value="UniProtKB-SubCell"/>
</dbReference>
<comment type="subcellular location">
    <subcellularLocation>
        <location evidence="1">Endoplasmic reticulum membrane</location>
        <topology evidence="1">Multi-pass membrane protein</topology>
    </subcellularLocation>
</comment>
<evidence type="ECO:0000313" key="11">
    <source>
        <dbReference type="Proteomes" id="UP000186817"/>
    </source>
</evidence>
<accession>A0A1Q9ETH3</accession>
<evidence type="ECO:0000256" key="3">
    <source>
        <dbReference type="ARBA" id="ARBA00022801"/>
    </source>
</evidence>
<dbReference type="OrthoDB" id="301434at2759"/>
<feature type="transmembrane region" description="Helical" evidence="8">
    <location>
        <begin position="297"/>
        <end position="314"/>
    </location>
</feature>
<dbReference type="Proteomes" id="UP000186817">
    <property type="component" value="Unassembled WGS sequence"/>
</dbReference>
<comment type="caution">
    <text evidence="10">The sequence shown here is derived from an EMBL/GenBank/DDBJ whole genome shotgun (WGS) entry which is preliminary data.</text>
</comment>
<evidence type="ECO:0000256" key="6">
    <source>
        <dbReference type="ARBA" id="ARBA00023136"/>
    </source>
</evidence>
<keyword evidence="11" id="KW-1185">Reference proteome</keyword>
<evidence type="ECO:0000313" key="10">
    <source>
        <dbReference type="EMBL" id="OLQ10714.1"/>
    </source>
</evidence>
<dbReference type="SUPFAM" id="SSF48317">
    <property type="entry name" value="Acid phosphatase/Vanadium-dependent haloperoxidase"/>
    <property type="match status" value="1"/>
</dbReference>
<comment type="similarity">
    <text evidence="7">Belongs to the type 2 lipid phosphate phosphatase family.</text>
</comment>
<evidence type="ECO:0000256" key="4">
    <source>
        <dbReference type="ARBA" id="ARBA00022824"/>
    </source>
</evidence>